<evidence type="ECO:0000313" key="2">
    <source>
        <dbReference type="EMBL" id="ANU35453.1"/>
    </source>
</evidence>
<dbReference type="RefSeq" id="WP_005599235.1">
    <property type="nucleotide sequence ID" value="NZ_CP016414.1"/>
</dbReference>
<dbReference type="PIRSF" id="PIRSF028680">
    <property type="entry name" value="UCP028680"/>
    <property type="match status" value="1"/>
</dbReference>
<dbReference type="EMBL" id="CP016414">
    <property type="protein sequence ID" value="ANU35453.1"/>
    <property type="molecule type" value="Genomic_DNA"/>
</dbReference>
<dbReference type="PATRIC" id="fig|45658.7.peg.286"/>
<dbReference type="Proteomes" id="UP000092528">
    <property type="component" value="Chromosome 1"/>
</dbReference>
<protein>
    <submittedName>
        <fullName evidence="2">Uncharacterized protein</fullName>
    </submittedName>
</protein>
<dbReference type="GeneID" id="96871669"/>
<evidence type="ECO:0000256" key="1">
    <source>
        <dbReference type="SAM" id="SignalP"/>
    </source>
</evidence>
<keyword evidence="1" id="KW-0732">Signal</keyword>
<dbReference type="AlphaFoldDB" id="A0A1C7F7S4"/>
<name>A0A1C7F7S4_9VIBR</name>
<organism evidence="2 3">
    <name type="scientific">Vibrio scophthalmi</name>
    <dbReference type="NCBI Taxonomy" id="45658"/>
    <lineage>
        <taxon>Bacteria</taxon>
        <taxon>Pseudomonadati</taxon>
        <taxon>Pseudomonadota</taxon>
        <taxon>Gammaproteobacteria</taxon>
        <taxon>Vibrionales</taxon>
        <taxon>Vibrionaceae</taxon>
        <taxon>Vibrio</taxon>
    </lineage>
</organism>
<accession>A0A1C7F7S4</accession>
<keyword evidence="3" id="KW-1185">Reference proteome</keyword>
<dbReference type="InterPro" id="IPR016895">
    <property type="entry name" value="UCP028680"/>
</dbReference>
<feature type="signal peptide" evidence="1">
    <location>
        <begin position="1"/>
        <end position="18"/>
    </location>
</feature>
<evidence type="ECO:0000313" key="3">
    <source>
        <dbReference type="Proteomes" id="UP000092528"/>
    </source>
</evidence>
<feature type="chain" id="PRO_5008885513" evidence="1">
    <location>
        <begin position="19"/>
        <end position="150"/>
    </location>
</feature>
<sequence length="150" mass="16547">MIKIISLTLALLTGTASASDLFTAPFQANNSPHRMFLSSESSQHNFDSWTIDSGYAYSLFDKVDLYVGTRLTKQNEGGFLSGLSYQVSPRLSVKSTLHSYTDNDAPKGLESGIGAEVSSRVQLSEHLDFHATLDYQEWQKGVEVGIGFRF</sequence>
<gene>
    <name evidence="2" type="ORF">VSVS05_00316</name>
</gene>
<reference evidence="2 3" key="1">
    <citation type="submission" date="2016-07" db="EMBL/GenBank/DDBJ databases">
        <title>Genome sequencing of Vibrio scophthalmi strain VS-05, an isolated from Paralichthys olivaceus.</title>
        <authorList>
            <person name="Han H.-J."/>
        </authorList>
    </citation>
    <scope>NUCLEOTIDE SEQUENCE [LARGE SCALE GENOMIC DNA]</scope>
    <source>
        <strain evidence="2 3">VS-05</strain>
    </source>
</reference>
<proteinExistence type="predicted"/>